<dbReference type="AlphaFoldDB" id="A0A133V8D9"/>
<dbReference type="GO" id="GO:0070403">
    <property type="term" value="F:NAD+ binding"/>
    <property type="evidence" value="ECO:0007669"/>
    <property type="project" value="InterPro"/>
</dbReference>
<keyword evidence="4" id="KW-1185">Reference proteome</keyword>
<dbReference type="Gene3D" id="1.10.3660.10">
    <property type="entry name" value="6-phosphogluconate dehydrogenase C-terminal like domain"/>
    <property type="match status" value="1"/>
</dbReference>
<accession>A0A133V8D9</accession>
<protein>
    <recommendedName>
        <fullName evidence="2">Prephenate/arogenate dehydrogenase domain-containing protein</fullName>
    </recommendedName>
</protein>
<dbReference type="Pfam" id="PF20463">
    <property type="entry name" value="PDH_C"/>
    <property type="match status" value="1"/>
</dbReference>
<dbReference type="Pfam" id="PF02153">
    <property type="entry name" value="PDH_N"/>
    <property type="match status" value="1"/>
</dbReference>
<evidence type="ECO:0000259" key="2">
    <source>
        <dbReference type="PROSITE" id="PS51176"/>
    </source>
</evidence>
<reference evidence="3 4" key="1">
    <citation type="journal article" date="2016" name="Sci. Rep.">
        <title>Metabolic traits of an uncultured archaeal lineage -MSBL1- from brine pools of the Red Sea.</title>
        <authorList>
            <person name="Mwirichia R."/>
            <person name="Alam I."/>
            <person name="Rashid M."/>
            <person name="Vinu M."/>
            <person name="Ba-Alawi W."/>
            <person name="Anthony Kamau A."/>
            <person name="Kamanda Ngugi D."/>
            <person name="Goker M."/>
            <person name="Klenk H.P."/>
            <person name="Bajic V."/>
            <person name="Stingl U."/>
        </authorList>
    </citation>
    <scope>NUCLEOTIDE SEQUENCE [LARGE SCALE GENOMIC DNA]</scope>
    <source>
        <strain evidence="3">SCGC-AAA261D19</strain>
    </source>
</reference>
<organism evidence="3 4">
    <name type="scientific">candidate division MSBL1 archaeon SCGC-AAA261D19</name>
    <dbReference type="NCBI Taxonomy" id="1698273"/>
    <lineage>
        <taxon>Archaea</taxon>
        <taxon>Methanobacteriati</taxon>
        <taxon>Methanobacteriota</taxon>
        <taxon>candidate division MSBL1</taxon>
    </lineage>
</organism>
<dbReference type="GO" id="GO:0004665">
    <property type="term" value="F:prephenate dehydrogenase (NADP+) activity"/>
    <property type="evidence" value="ECO:0007669"/>
    <property type="project" value="InterPro"/>
</dbReference>
<dbReference type="InterPro" id="IPR046825">
    <property type="entry name" value="PDH_C"/>
</dbReference>
<gene>
    <name evidence="3" type="ORF">AKJ43_00925</name>
</gene>
<sequence length="283" mass="31383">MRLAIIGAGSMGKWFAKFSKRSSWNTTITDINIKKAKDVADELDLDLAMNNSEAASRADIVLVAVPVKESPRVIKDVANSVNEGSLLLDITSVKEKVVATMHEIKANFELVSLHPLFGPGAKNMENKIVVSIPIKTGKKYEKLAKHLRKNGAKIVEMGAEDHDRLMMITQSMTHFLLLSYLSALKSMNNFKQAEELHTPISGHLFDLAKAFLNVDPTLCGDLQIENKYAPIARSSILDACRSLDEALEAGNIDVLEDIFKDARELVGSDKVKAAYERLYRKEK</sequence>
<dbReference type="GO" id="GO:0006571">
    <property type="term" value="P:tyrosine biosynthetic process"/>
    <property type="evidence" value="ECO:0007669"/>
    <property type="project" value="InterPro"/>
</dbReference>
<dbReference type="InterPro" id="IPR050812">
    <property type="entry name" value="Preph/Arog_dehydrog"/>
</dbReference>
<comment type="caution">
    <text evidence="3">The sequence shown here is derived from an EMBL/GenBank/DDBJ whole genome shotgun (WGS) entry which is preliminary data.</text>
</comment>
<proteinExistence type="predicted"/>
<dbReference type="InterPro" id="IPR008927">
    <property type="entry name" value="6-PGluconate_DH-like_C_sf"/>
</dbReference>
<evidence type="ECO:0000313" key="3">
    <source>
        <dbReference type="EMBL" id="KXB02686.1"/>
    </source>
</evidence>
<feature type="domain" description="Prephenate/arogenate dehydrogenase" evidence="2">
    <location>
        <begin position="1"/>
        <end position="277"/>
    </location>
</feature>
<dbReference type="PANTHER" id="PTHR21363:SF0">
    <property type="entry name" value="PREPHENATE DEHYDROGENASE [NADP(+)]"/>
    <property type="match status" value="1"/>
</dbReference>
<dbReference type="InterPro" id="IPR036291">
    <property type="entry name" value="NAD(P)-bd_dom_sf"/>
</dbReference>
<dbReference type="Proteomes" id="UP000070400">
    <property type="component" value="Unassembled WGS sequence"/>
</dbReference>
<dbReference type="GO" id="GO:0008977">
    <property type="term" value="F:prephenate dehydrogenase (NAD+) activity"/>
    <property type="evidence" value="ECO:0007669"/>
    <property type="project" value="InterPro"/>
</dbReference>
<evidence type="ECO:0000256" key="1">
    <source>
        <dbReference type="ARBA" id="ARBA00023002"/>
    </source>
</evidence>
<dbReference type="SUPFAM" id="SSF48179">
    <property type="entry name" value="6-phosphogluconate dehydrogenase C-terminal domain-like"/>
    <property type="match status" value="1"/>
</dbReference>
<dbReference type="EMBL" id="LHXX01000007">
    <property type="protein sequence ID" value="KXB02686.1"/>
    <property type="molecule type" value="Genomic_DNA"/>
</dbReference>
<name>A0A133V8D9_9EURY</name>
<dbReference type="InterPro" id="IPR046826">
    <property type="entry name" value="PDH_N"/>
</dbReference>
<dbReference type="InterPro" id="IPR003099">
    <property type="entry name" value="Prephen_DH"/>
</dbReference>
<dbReference type="Gene3D" id="3.40.50.720">
    <property type="entry name" value="NAD(P)-binding Rossmann-like Domain"/>
    <property type="match status" value="1"/>
</dbReference>
<dbReference type="PANTHER" id="PTHR21363">
    <property type="entry name" value="PREPHENATE DEHYDROGENASE"/>
    <property type="match status" value="1"/>
</dbReference>
<dbReference type="SUPFAM" id="SSF51735">
    <property type="entry name" value="NAD(P)-binding Rossmann-fold domains"/>
    <property type="match status" value="1"/>
</dbReference>
<evidence type="ECO:0000313" key="4">
    <source>
        <dbReference type="Proteomes" id="UP000070400"/>
    </source>
</evidence>
<keyword evidence="1" id="KW-0560">Oxidoreductase</keyword>
<dbReference type="PROSITE" id="PS51176">
    <property type="entry name" value="PDH_ADH"/>
    <property type="match status" value="1"/>
</dbReference>